<dbReference type="Proteomes" id="UP000317778">
    <property type="component" value="Unassembled WGS sequence"/>
</dbReference>
<evidence type="ECO:0000313" key="1">
    <source>
        <dbReference type="EMBL" id="TKJ43939.1"/>
    </source>
</evidence>
<proteinExistence type="predicted"/>
<comment type="caution">
    <text evidence="1">The sequence shown here is derived from an EMBL/GenBank/DDBJ whole genome shotgun (WGS) entry which is preliminary data.</text>
</comment>
<name>A0A532V9S1_UNCT6</name>
<dbReference type="AlphaFoldDB" id="A0A532V9S1"/>
<sequence length="105" mass="11981">MTVSLHNYKRNNAVVALHKMNVIASRRRRRGDLDLLIFSQRLKRSHAGYLKVDLEINLIVSSPLMGEDKGGGDNCRPVLIYEQPGEAVPHLYYIDTSRQTSIIYI</sequence>
<gene>
    <name evidence="1" type="ORF">CEE36_02140</name>
</gene>
<protein>
    <submittedName>
        <fullName evidence="1">Uncharacterized protein</fullName>
    </submittedName>
</protein>
<dbReference type="EMBL" id="NJBO01000002">
    <property type="protein sequence ID" value="TKJ43939.1"/>
    <property type="molecule type" value="Genomic_DNA"/>
</dbReference>
<accession>A0A532V9S1</accession>
<evidence type="ECO:0000313" key="2">
    <source>
        <dbReference type="Proteomes" id="UP000317778"/>
    </source>
</evidence>
<organism evidence="1 2">
    <name type="scientific">candidate division TA06 bacterium B3_TA06</name>
    <dbReference type="NCBI Taxonomy" id="2012487"/>
    <lineage>
        <taxon>Bacteria</taxon>
        <taxon>Bacteria division TA06</taxon>
    </lineage>
</organism>
<reference evidence="1 2" key="1">
    <citation type="submission" date="2017-06" db="EMBL/GenBank/DDBJ databases">
        <title>Novel microbial phyla capable of carbon fixation and sulfur reduction in deep-sea sediments.</title>
        <authorList>
            <person name="Huang J."/>
            <person name="Baker B."/>
            <person name="Wang Y."/>
        </authorList>
    </citation>
    <scope>NUCLEOTIDE SEQUENCE [LARGE SCALE GENOMIC DNA]</scope>
    <source>
        <strain evidence="1">B3_TA06</strain>
    </source>
</reference>